<dbReference type="PANTHER" id="PTHR43583:SF1">
    <property type="entry name" value="2-IMINOACETATE SYNTHASE"/>
    <property type="match status" value="1"/>
</dbReference>
<feature type="domain" description="Biotin and thiamin synthesis-associated" evidence="3">
    <location>
        <begin position="103"/>
        <end position="227"/>
    </location>
</feature>
<reference evidence="4" key="1">
    <citation type="submission" date="2018-05" db="EMBL/GenBank/DDBJ databases">
        <authorList>
            <person name="Lanie J.A."/>
            <person name="Ng W.-L."/>
            <person name="Kazmierczak K.M."/>
            <person name="Andrzejewski T.M."/>
            <person name="Davidsen T.M."/>
            <person name="Wayne K.J."/>
            <person name="Tettelin H."/>
            <person name="Glass J.I."/>
            <person name="Rusch D."/>
            <person name="Podicherti R."/>
            <person name="Tsui H.-C.T."/>
            <person name="Winkler M.E."/>
        </authorList>
    </citation>
    <scope>NUCLEOTIDE SEQUENCE</scope>
</reference>
<name>A0A382QKV8_9ZZZZ</name>
<dbReference type="SMART" id="SM00876">
    <property type="entry name" value="BATS"/>
    <property type="match status" value="1"/>
</dbReference>
<evidence type="ECO:0000259" key="3">
    <source>
        <dbReference type="SMART" id="SM00876"/>
    </source>
</evidence>
<keyword evidence="2" id="KW-0479">Metal-binding</keyword>
<dbReference type="AlphaFoldDB" id="A0A382QKV8"/>
<dbReference type="PANTHER" id="PTHR43583">
    <property type="entry name" value="2-IMINOACETATE SYNTHASE"/>
    <property type="match status" value="1"/>
</dbReference>
<evidence type="ECO:0000256" key="1">
    <source>
        <dbReference type="ARBA" id="ARBA00001966"/>
    </source>
</evidence>
<comment type="cofactor">
    <cofactor evidence="1">
        <name>[4Fe-4S] cluster</name>
        <dbReference type="ChEBI" id="CHEBI:49883"/>
    </cofactor>
</comment>
<dbReference type="EMBL" id="UINC01114929">
    <property type="protein sequence ID" value="SVC85588.1"/>
    <property type="molecule type" value="Genomic_DNA"/>
</dbReference>
<keyword evidence="2" id="KW-0408">Iron</keyword>
<evidence type="ECO:0000313" key="4">
    <source>
        <dbReference type="EMBL" id="SVC85588.1"/>
    </source>
</evidence>
<gene>
    <name evidence="4" type="ORF">METZ01_LOCUS338442</name>
</gene>
<proteinExistence type="predicted"/>
<accession>A0A382QKV8</accession>
<feature type="non-terminal residue" evidence="4">
    <location>
        <position position="1"/>
    </location>
</feature>
<sequence>ISLELGPMETGEYKPLVAAGSEGLVIYQETYDRPVYSDMHTAGPKKDFDWRLATPERAYEAGFRRLGIGALLGLGDWRWEALSLAAHAQWLLKHCWKAQLTISTPRLRPCAGEFEPLVNVSDAELVQLTCALRILLPDAGIVLSTREPAQLRDGIFPLGITHTSAGSHTEPGGYTGAGQENLHHTQRGRIIEKTENSSQWATAQFDIADERTPADVAHSISRLGYEPVWKDWDAALTT</sequence>
<dbReference type="InterPro" id="IPR013785">
    <property type="entry name" value="Aldolase_TIM"/>
</dbReference>
<dbReference type="SUPFAM" id="SSF102114">
    <property type="entry name" value="Radical SAM enzymes"/>
    <property type="match status" value="1"/>
</dbReference>
<dbReference type="InterPro" id="IPR010722">
    <property type="entry name" value="BATS_dom"/>
</dbReference>
<keyword evidence="2" id="KW-0004">4Fe-4S</keyword>
<dbReference type="InterPro" id="IPR034428">
    <property type="entry name" value="ThiH/NoCL/HydG-like"/>
</dbReference>
<dbReference type="Gene3D" id="3.20.20.70">
    <property type="entry name" value="Aldolase class I"/>
    <property type="match status" value="1"/>
</dbReference>
<organism evidence="4">
    <name type="scientific">marine metagenome</name>
    <dbReference type="NCBI Taxonomy" id="408172"/>
    <lineage>
        <taxon>unclassified sequences</taxon>
        <taxon>metagenomes</taxon>
        <taxon>ecological metagenomes</taxon>
    </lineage>
</organism>
<protein>
    <recommendedName>
        <fullName evidence="3">Biotin and thiamin synthesis-associated domain-containing protein</fullName>
    </recommendedName>
</protein>
<keyword evidence="2" id="KW-0411">Iron-sulfur</keyword>
<dbReference type="GO" id="GO:0051539">
    <property type="term" value="F:4 iron, 4 sulfur cluster binding"/>
    <property type="evidence" value="ECO:0007669"/>
    <property type="project" value="UniProtKB-KW"/>
</dbReference>
<dbReference type="Pfam" id="PF06968">
    <property type="entry name" value="BATS"/>
    <property type="match status" value="1"/>
</dbReference>
<evidence type="ECO:0000256" key="2">
    <source>
        <dbReference type="ARBA" id="ARBA00022485"/>
    </source>
</evidence>
<dbReference type="InterPro" id="IPR058240">
    <property type="entry name" value="rSAM_sf"/>
</dbReference>